<keyword evidence="3" id="KW-1185">Reference proteome</keyword>
<name>A0A0L7KWC1_OPEBR</name>
<feature type="region of interest" description="Disordered" evidence="1">
    <location>
        <begin position="297"/>
        <end position="316"/>
    </location>
</feature>
<dbReference type="PANTHER" id="PTHR37984:SF5">
    <property type="entry name" value="PROTEIN NYNRIN-LIKE"/>
    <property type="match status" value="1"/>
</dbReference>
<gene>
    <name evidence="2" type="ORF">OBRU01_19918</name>
</gene>
<dbReference type="AlphaFoldDB" id="A0A0L7KWC1"/>
<dbReference type="Gene3D" id="4.10.60.10">
    <property type="entry name" value="Zinc finger, CCHC-type"/>
    <property type="match status" value="1"/>
</dbReference>
<sequence>MQDYIASLRKMCRFCNFADLERTLRDRLVCGVNDVKLQENLLKKANLTYSTAVQLAFQAEKCMEDLKALKVPDIGGSSSFNPASDSRGSEEVEPMEVNAVGDDKKKKSYCYRCGGSHMYHKCKFVSAKCNACSKIGHIAKICRRNNISTGNVKEIQEREEDFMNILYCVGGTYCYLQILIGQGRVNLLGRNWFKPLRISVQETPSAVQYTAKDIAEQTGTRFDIIHPFSTKPVAERQIERNTEVPVRVFRLKDKVWLRNYARGEKWVKGEIFRIKGPVRFLVKMEDGPIVTRHVNQLRRRDSDEVPGPSNESRDILGIPSHATVTCEGDMLQRN</sequence>
<evidence type="ECO:0000313" key="3">
    <source>
        <dbReference type="Proteomes" id="UP000037510"/>
    </source>
</evidence>
<organism evidence="2 3">
    <name type="scientific">Operophtera brumata</name>
    <name type="common">Winter moth</name>
    <name type="synonym">Phalaena brumata</name>
    <dbReference type="NCBI Taxonomy" id="104452"/>
    <lineage>
        <taxon>Eukaryota</taxon>
        <taxon>Metazoa</taxon>
        <taxon>Ecdysozoa</taxon>
        <taxon>Arthropoda</taxon>
        <taxon>Hexapoda</taxon>
        <taxon>Insecta</taxon>
        <taxon>Pterygota</taxon>
        <taxon>Neoptera</taxon>
        <taxon>Endopterygota</taxon>
        <taxon>Lepidoptera</taxon>
        <taxon>Glossata</taxon>
        <taxon>Ditrysia</taxon>
        <taxon>Geometroidea</taxon>
        <taxon>Geometridae</taxon>
        <taxon>Larentiinae</taxon>
        <taxon>Operophtera</taxon>
    </lineage>
</organism>
<proteinExistence type="predicted"/>
<protein>
    <submittedName>
        <fullName evidence="2">Polyprotein</fullName>
    </submittedName>
</protein>
<dbReference type="PANTHER" id="PTHR37984">
    <property type="entry name" value="PROTEIN CBG26694"/>
    <property type="match status" value="1"/>
</dbReference>
<accession>A0A0L7KWC1</accession>
<dbReference type="InterPro" id="IPR050951">
    <property type="entry name" value="Retrovirus_Pol_polyprotein"/>
</dbReference>
<reference evidence="2 3" key="1">
    <citation type="journal article" date="2015" name="Genome Biol. Evol.">
        <title>The genome of winter moth (Operophtera brumata) provides a genomic perspective on sexual dimorphism and phenology.</title>
        <authorList>
            <person name="Derks M.F."/>
            <person name="Smit S."/>
            <person name="Salis L."/>
            <person name="Schijlen E."/>
            <person name="Bossers A."/>
            <person name="Mateman C."/>
            <person name="Pijl A.S."/>
            <person name="de Ridder D."/>
            <person name="Groenen M.A."/>
            <person name="Visser M.E."/>
            <person name="Megens H.J."/>
        </authorList>
    </citation>
    <scope>NUCLEOTIDE SEQUENCE [LARGE SCALE GENOMIC DNA]</scope>
    <source>
        <strain evidence="2">WM2013NL</strain>
        <tissue evidence="2">Head and thorax</tissue>
    </source>
</reference>
<comment type="caution">
    <text evidence="2">The sequence shown here is derived from an EMBL/GenBank/DDBJ whole genome shotgun (WGS) entry which is preliminary data.</text>
</comment>
<dbReference type="EMBL" id="JTDY01005111">
    <property type="protein sequence ID" value="KOB67361.1"/>
    <property type="molecule type" value="Genomic_DNA"/>
</dbReference>
<evidence type="ECO:0000313" key="2">
    <source>
        <dbReference type="EMBL" id="KOB67361.1"/>
    </source>
</evidence>
<dbReference type="Proteomes" id="UP000037510">
    <property type="component" value="Unassembled WGS sequence"/>
</dbReference>
<dbReference type="STRING" id="104452.A0A0L7KWC1"/>
<evidence type="ECO:0000256" key="1">
    <source>
        <dbReference type="SAM" id="MobiDB-lite"/>
    </source>
</evidence>